<protein>
    <submittedName>
        <fullName evidence="3">Transposase</fullName>
    </submittedName>
</protein>
<feature type="region of interest" description="Disordered" evidence="1">
    <location>
        <begin position="1"/>
        <end position="26"/>
    </location>
</feature>
<dbReference type="Proteomes" id="UP000662314">
    <property type="component" value="Unassembled WGS sequence"/>
</dbReference>
<dbReference type="InterPro" id="IPR015378">
    <property type="entry name" value="Transposase-like_Mu_C"/>
</dbReference>
<dbReference type="InterPro" id="IPR036397">
    <property type="entry name" value="RNaseH_sf"/>
</dbReference>
<sequence length="635" mass="73555">MPRKSTSKAFPAFETAEETAQTEEEQTKHLLVHEDSPHYLKKVELIDAIRQISNKAARRDAIADAAKALGKSTRTIKRMIEKVEQVGVATLAVGRKDKGQYRISKYWHDFIVSLHEWGHREGSRINHNQIFGYLKALASKGEELKDKKYNEKFKGYSQVREDLIAGKHPSHVTVYKIINCYLEEKNNKVRHPGSPVERQIIQTTEGNLEITHSNQIWQIDHTKLDILLVDEEFRKVIGRAYITLVMDSYSGCVTGFHLGFEPAGSHEVGLALRHAILPKYYGTEYKLQKTWDIYGVPEYVVTDRAKEFKSGHFKQISLQLDFIKRLRAFPQAGGLIESIFDKINKEILSLYGGYTGSSVEERPPEAEKTACLTLDDLEKILVSYFVDHYNYHDYPRVKDKKRIKRWKSGFLLEEPELIDERELDICLMKIAIRNVEKYGSVNFLGWVYQGDCLLNYQGKQVSLRYDKRNITTVLAYTRPINGDPGEFIGVIQARDCERERMSLAELNYIKKKLRDEGKEVDNSSILNERLARFEHVEQTRKERRKENRKKAQQKHEIKTNKSKVVELFPENAVPEEITISQENLISTFDADSENIVNSIDKQVPHNKPDPSPTAKTRRRPRVGVKDWNQFMKDNW</sequence>
<dbReference type="InterPro" id="IPR012337">
    <property type="entry name" value="RNaseH-like_sf"/>
</dbReference>
<dbReference type="SUPFAM" id="SSF53098">
    <property type="entry name" value="Ribonuclease H-like"/>
    <property type="match status" value="1"/>
</dbReference>
<feature type="domain" description="Integrase catalytic" evidence="2">
    <location>
        <begin position="208"/>
        <end position="410"/>
    </location>
</feature>
<accession>A0A8J7LMV1</accession>
<feature type="compositionally biased region" description="Acidic residues" evidence="1">
    <location>
        <begin position="15"/>
        <end position="24"/>
    </location>
</feature>
<dbReference type="Pfam" id="PF09299">
    <property type="entry name" value="Mu-transpos_C"/>
    <property type="match status" value="1"/>
</dbReference>
<dbReference type="PROSITE" id="PS50994">
    <property type="entry name" value="INTEGRASE"/>
    <property type="match status" value="1"/>
</dbReference>
<name>A0A8J7LMV1_9NOST</name>
<organism evidence="3 4">
    <name type="scientific">Dendronalium phyllosphericum CENA369</name>
    <dbReference type="NCBI Taxonomy" id="1725256"/>
    <lineage>
        <taxon>Bacteria</taxon>
        <taxon>Bacillati</taxon>
        <taxon>Cyanobacteriota</taxon>
        <taxon>Cyanophyceae</taxon>
        <taxon>Nostocales</taxon>
        <taxon>Nostocaceae</taxon>
        <taxon>Dendronalium</taxon>
        <taxon>Dendronalium phyllosphericum</taxon>
    </lineage>
</organism>
<evidence type="ECO:0000313" key="3">
    <source>
        <dbReference type="EMBL" id="MBH8577224.1"/>
    </source>
</evidence>
<gene>
    <name evidence="3" type="ORF">I8752_30505</name>
</gene>
<dbReference type="GO" id="GO:0015074">
    <property type="term" value="P:DNA integration"/>
    <property type="evidence" value="ECO:0007669"/>
    <property type="project" value="InterPro"/>
</dbReference>
<dbReference type="EMBL" id="JAECZA010000276">
    <property type="protein sequence ID" value="MBH8577224.1"/>
    <property type="molecule type" value="Genomic_DNA"/>
</dbReference>
<evidence type="ECO:0000313" key="4">
    <source>
        <dbReference type="Proteomes" id="UP000662314"/>
    </source>
</evidence>
<keyword evidence="4" id="KW-1185">Reference proteome</keyword>
<evidence type="ECO:0000256" key="1">
    <source>
        <dbReference type="SAM" id="MobiDB-lite"/>
    </source>
</evidence>
<feature type="region of interest" description="Disordered" evidence="1">
    <location>
        <begin position="537"/>
        <end position="561"/>
    </location>
</feature>
<dbReference type="AlphaFoldDB" id="A0A8J7LMV1"/>
<comment type="caution">
    <text evidence="3">The sequence shown here is derived from an EMBL/GenBank/DDBJ whole genome shotgun (WGS) entry which is preliminary data.</text>
</comment>
<feature type="region of interest" description="Disordered" evidence="1">
    <location>
        <begin position="600"/>
        <end position="621"/>
    </location>
</feature>
<proteinExistence type="predicted"/>
<feature type="compositionally biased region" description="Basic residues" evidence="1">
    <location>
        <begin position="541"/>
        <end position="552"/>
    </location>
</feature>
<dbReference type="SUPFAM" id="SSF50610">
    <property type="entry name" value="mu transposase, C-terminal domain"/>
    <property type="match status" value="1"/>
</dbReference>
<dbReference type="InterPro" id="IPR001584">
    <property type="entry name" value="Integrase_cat-core"/>
</dbReference>
<evidence type="ECO:0000259" key="2">
    <source>
        <dbReference type="PROSITE" id="PS50994"/>
    </source>
</evidence>
<dbReference type="RefSeq" id="WP_214435921.1">
    <property type="nucleotide sequence ID" value="NZ_CAWPUQ010000209.1"/>
</dbReference>
<dbReference type="GO" id="GO:0003676">
    <property type="term" value="F:nucleic acid binding"/>
    <property type="evidence" value="ECO:0007669"/>
    <property type="project" value="InterPro"/>
</dbReference>
<dbReference type="Gene3D" id="3.30.420.10">
    <property type="entry name" value="Ribonuclease H-like superfamily/Ribonuclease H"/>
    <property type="match status" value="1"/>
</dbReference>
<dbReference type="InterPro" id="IPR009004">
    <property type="entry name" value="Transposase_Mu_C"/>
</dbReference>
<reference evidence="3 4" key="1">
    <citation type="journal article" date="2021" name="Int. J. Syst. Evol. Microbiol.">
        <title>Amazonocrinis nigriterrae gen. nov., sp. nov., Atlanticothrix silvestris gen. nov., sp. nov. and Dendronalium phyllosphericum gen. nov., sp. nov., nostocacean cyanobacteria from Brazilian environments.</title>
        <authorList>
            <person name="Alvarenga D.O."/>
            <person name="Andreote A.P.D."/>
            <person name="Branco L.H.Z."/>
            <person name="Delbaje E."/>
            <person name="Cruz R.B."/>
            <person name="Varani A.M."/>
            <person name="Fiore M.F."/>
        </authorList>
    </citation>
    <scope>NUCLEOTIDE SEQUENCE [LARGE SCALE GENOMIC DNA]</scope>
    <source>
        <strain evidence="3 4">CENA369</strain>
    </source>
</reference>